<dbReference type="Pfam" id="PF23493">
    <property type="entry name" value="CysS_C"/>
    <property type="match status" value="1"/>
</dbReference>
<evidence type="ECO:0000256" key="10">
    <source>
        <dbReference type="ARBA" id="ARBA00022917"/>
    </source>
</evidence>
<comment type="cofactor">
    <cofactor evidence="12">
        <name>Zn(2+)</name>
        <dbReference type="ChEBI" id="CHEBI:29105"/>
    </cofactor>
    <text evidence="12">Binds 1 zinc ion per subunit.</text>
</comment>
<dbReference type="InterPro" id="IPR032678">
    <property type="entry name" value="tRNA-synt_1_cat_dom"/>
</dbReference>
<dbReference type="GO" id="GO:0005524">
    <property type="term" value="F:ATP binding"/>
    <property type="evidence" value="ECO:0007669"/>
    <property type="project" value="UniProtKB-UniRule"/>
</dbReference>
<accession>A0A2I2LFK5</accession>
<dbReference type="InterPro" id="IPR056411">
    <property type="entry name" value="CysS_C"/>
</dbReference>
<feature type="binding site" evidence="12">
    <location>
        <position position="287"/>
    </location>
    <ligand>
        <name>Zn(2+)</name>
        <dbReference type="ChEBI" id="CHEBI:29105"/>
    </ligand>
</feature>
<evidence type="ECO:0000313" key="16">
    <source>
        <dbReference type="Proteomes" id="UP000490060"/>
    </source>
</evidence>
<evidence type="ECO:0000256" key="5">
    <source>
        <dbReference type="ARBA" id="ARBA00022598"/>
    </source>
</evidence>
<dbReference type="GO" id="GO:0004817">
    <property type="term" value="F:cysteine-tRNA ligase activity"/>
    <property type="evidence" value="ECO:0007669"/>
    <property type="project" value="UniProtKB-UniRule"/>
</dbReference>
<comment type="subcellular location">
    <subcellularLocation>
        <location evidence="1 12">Cytoplasm</location>
    </subcellularLocation>
</comment>
<keyword evidence="8 12" id="KW-0862">Zinc</keyword>
<keyword evidence="10 12" id="KW-0648">Protein biosynthesis</keyword>
<keyword evidence="13" id="KW-0472">Membrane</keyword>
<evidence type="ECO:0000256" key="9">
    <source>
        <dbReference type="ARBA" id="ARBA00022840"/>
    </source>
</evidence>
<keyword evidence="9 12" id="KW-0067">ATP-binding</keyword>
<evidence type="ECO:0000256" key="8">
    <source>
        <dbReference type="ARBA" id="ARBA00022833"/>
    </source>
</evidence>
<comment type="similarity">
    <text evidence="2 12">Belongs to the class-I aminoacyl-tRNA synthetase family.</text>
</comment>
<evidence type="ECO:0000259" key="14">
    <source>
        <dbReference type="SMART" id="SM00840"/>
    </source>
</evidence>
<feature type="binding site" evidence="12">
    <location>
        <position position="258"/>
    </location>
    <ligand>
        <name>Zn(2+)</name>
        <dbReference type="ChEBI" id="CHEBI:29105"/>
    </ligand>
</feature>
<dbReference type="Gene3D" id="3.40.50.620">
    <property type="entry name" value="HUPs"/>
    <property type="match status" value="1"/>
</dbReference>
<evidence type="ECO:0000256" key="2">
    <source>
        <dbReference type="ARBA" id="ARBA00005594"/>
    </source>
</evidence>
<feature type="binding site" evidence="12">
    <location>
        <position position="63"/>
    </location>
    <ligand>
        <name>Zn(2+)</name>
        <dbReference type="ChEBI" id="CHEBI:29105"/>
    </ligand>
</feature>
<evidence type="ECO:0000256" key="4">
    <source>
        <dbReference type="ARBA" id="ARBA00022490"/>
    </source>
</evidence>
<dbReference type="GO" id="GO:0008270">
    <property type="term" value="F:zinc ion binding"/>
    <property type="evidence" value="ECO:0007669"/>
    <property type="project" value="UniProtKB-UniRule"/>
</dbReference>
<dbReference type="EMBL" id="OENE01000004">
    <property type="protein sequence ID" value="SOS58351.1"/>
    <property type="molecule type" value="Genomic_DNA"/>
</dbReference>
<reference evidence="15 16" key="1">
    <citation type="submission" date="2017-11" db="EMBL/GenBank/DDBJ databases">
        <authorList>
            <person name="Duchaud E."/>
        </authorList>
    </citation>
    <scope>NUCLEOTIDE SEQUENCE [LARGE SCALE GENOMIC DNA]</scope>
    <source>
        <strain evidence="15 16">TNO010</strain>
    </source>
</reference>
<dbReference type="InterPro" id="IPR015803">
    <property type="entry name" value="Cys-tRNA-ligase"/>
</dbReference>
<evidence type="ECO:0000256" key="13">
    <source>
        <dbReference type="SAM" id="Phobius"/>
    </source>
</evidence>
<comment type="catalytic activity">
    <reaction evidence="12">
        <text>tRNA(Cys) + L-cysteine + ATP = L-cysteinyl-tRNA(Cys) + AMP + diphosphate</text>
        <dbReference type="Rhea" id="RHEA:17773"/>
        <dbReference type="Rhea" id="RHEA-COMP:9661"/>
        <dbReference type="Rhea" id="RHEA-COMP:9679"/>
        <dbReference type="ChEBI" id="CHEBI:30616"/>
        <dbReference type="ChEBI" id="CHEBI:33019"/>
        <dbReference type="ChEBI" id="CHEBI:35235"/>
        <dbReference type="ChEBI" id="CHEBI:78442"/>
        <dbReference type="ChEBI" id="CHEBI:78517"/>
        <dbReference type="ChEBI" id="CHEBI:456215"/>
        <dbReference type="EC" id="6.1.1.16"/>
    </reaction>
</comment>
<dbReference type="InterPro" id="IPR014729">
    <property type="entry name" value="Rossmann-like_a/b/a_fold"/>
</dbReference>
<dbReference type="HAMAP" id="MF_00041">
    <property type="entry name" value="Cys_tRNA_synth"/>
    <property type="match status" value="1"/>
</dbReference>
<name>A0A2I2LFK5_9FLAO</name>
<protein>
    <recommendedName>
        <fullName evidence="12">Cysteine--tRNA ligase</fullName>
        <ecNumber evidence="12">6.1.1.16</ecNumber>
    </recommendedName>
    <alternativeName>
        <fullName evidence="12">Cysteinyl-tRNA synthetase</fullName>
        <shortName evidence="12">CysRS</shortName>
    </alternativeName>
</protein>
<keyword evidence="6 12" id="KW-0479">Metal-binding</keyword>
<keyword evidence="13" id="KW-1133">Transmembrane helix</keyword>
<dbReference type="GO" id="GO:0005829">
    <property type="term" value="C:cytosol"/>
    <property type="evidence" value="ECO:0007669"/>
    <property type="project" value="TreeGrafter"/>
</dbReference>
<feature type="short sequence motif" description="'KMSKS' region" evidence="12">
    <location>
        <begin position="315"/>
        <end position="319"/>
    </location>
</feature>
<feature type="domain" description="Cysteinyl-tRNA synthetase class Ia DALR" evidence="14">
    <location>
        <begin position="402"/>
        <end position="468"/>
    </location>
</feature>
<dbReference type="SMART" id="SM00840">
    <property type="entry name" value="DALR_2"/>
    <property type="match status" value="1"/>
</dbReference>
<dbReference type="Proteomes" id="UP000490060">
    <property type="component" value="Unassembled WGS sequence"/>
</dbReference>
<comment type="subunit">
    <text evidence="3 12">Monomer.</text>
</comment>
<evidence type="ECO:0000256" key="12">
    <source>
        <dbReference type="HAMAP-Rule" id="MF_00041"/>
    </source>
</evidence>
<dbReference type="EC" id="6.1.1.16" evidence="12"/>
<dbReference type="PANTHER" id="PTHR10890:SF3">
    <property type="entry name" value="CYSTEINE--TRNA LIGASE, CYTOPLASMIC"/>
    <property type="match status" value="1"/>
</dbReference>
<dbReference type="Gene3D" id="1.20.120.1910">
    <property type="entry name" value="Cysteine-tRNA ligase, C-terminal anti-codon recognition domain"/>
    <property type="match status" value="1"/>
</dbReference>
<dbReference type="PANTHER" id="PTHR10890">
    <property type="entry name" value="CYSTEINYL-TRNA SYNTHETASE"/>
    <property type="match status" value="1"/>
</dbReference>
<evidence type="ECO:0000256" key="11">
    <source>
        <dbReference type="ARBA" id="ARBA00023146"/>
    </source>
</evidence>
<dbReference type="CDD" id="cd00672">
    <property type="entry name" value="CysRS_core"/>
    <property type="match status" value="1"/>
</dbReference>
<dbReference type="Pfam" id="PF01406">
    <property type="entry name" value="tRNA-synt_1e"/>
    <property type="match status" value="1"/>
</dbReference>
<proteinExistence type="inferred from homology"/>
<dbReference type="InterPro" id="IPR024909">
    <property type="entry name" value="Cys-tRNA/MSH_ligase"/>
</dbReference>
<evidence type="ECO:0000256" key="1">
    <source>
        <dbReference type="ARBA" id="ARBA00004496"/>
    </source>
</evidence>
<feature type="binding site" evidence="12">
    <location>
        <position position="318"/>
    </location>
    <ligand>
        <name>ATP</name>
        <dbReference type="ChEBI" id="CHEBI:30616"/>
    </ligand>
</feature>
<dbReference type="SUPFAM" id="SSF52374">
    <property type="entry name" value="Nucleotidylyl transferase"/>
    <property type="match status" value="1"/>
</dbReference>
<evidence type="ECO:0000256" key="3">
    <source>
        <dbReference type="ARBA" id="ARBA00011245"/>
    </source>
</evidence>
<organism evidence="15 16">
    <name type="scientific">Tenacibaculum finnmarkense genomovar ulcerans</name>
    <dbReference type="NCBI Taxonomy" id="2781388"/>
    <lineage>
        <taxon>Bacteria</taxon>
        <taxon>Pseudomonadati</taxon>
        <taxon>Bacteroidota</taxon>
        <taxon>Flavobacteriia</taxon>
        <taxon>Flavobacteriales</taxon>
        <taxon>Flavobacteriaceae</taxon>
        <taxon>Tenacibaculum</taxon>
        <taxon>Tenacibaculum finnmarkense</taxon>
    </lineage>
</organism>
<keyword evidence="4 12" id="KW-0963">Cytoplasm</keyword>
<dbReference type="InterPro" id="IPR015273">
    <property type="entry name" value="Cys-tRNA-synt_Ia_DALR"/>
</dbReference>
<feature type="binding site" evidence="12">
    <location>
        <position position="283"/>
    </location>
    <ligand>
        <name>Zn(2+)</name>
        <dbReference type="ChEBI" id="CHEBI:29105"/>
    </ligand>
</feature>
<keyword evidence="7 12" id="KW-0547">Nucleotide-binding</keyword>
<keyword evidence="11 12" id="KW-0030">Aminoacyl-tRNA synthetase</keyword>
<dbReference type="InterPro" id="IPR009080">
    <property type="entry name" value="tRNAsynth_Ia_anticodon-bd"/>
</dbReference>
<evidence type="ECO:0000256" key="6">
    <source>
        <dbReference type="ARBA" id="ARBA00022723"/>
    </source>
</evidence>
<gene>
    <name evidence="12 15" type="primary">cysS</name>
    <name evidence="15" type="ORF">TNO010_120155</name>
</gene>
<dbReference type="SUPFAM" id="SSF47323">
    <property type="entry name" value="Anticodon-binding domain of a subclass of class I aminoacyl-tRNA synthetases"/>
    <property type="match status" value="1"/>
</dbReference>
<evidence type="ECO:0000256" key="7">
    <source>
        <dbReference type="ARBA" id="ARBA00022741"/>
    </source>
</evidence>
<sequence length="521" mass="59325">MSLKFQFIIFNKIAIFYLSLAFINSHFCMKLYQENQLKVYNSLSKSKELFKTVNDGYVGMYVCGPTVYSNAHLGNVRTFMFFDVVYRYLLHLGYKVRYVRNITDAGHLENDADEGEDRISKKARLEEIEPMEVVQKYTVDFHNVLNNYNFLPPSIEPTATGHIVEQIEMIKEIIEKGFAYEINGSVYFDVLKYNETGNYGILSGRNIEDAIHNTRVLDGQSDKKNPQDFALWKKADERHIMRWPSPWSDGFPGWHLECSVMSTKYLGEKFDIHGGGMDLKFPHHECEIAQSQTCSGVSPVNYWMHTNMLLLNSQKMAKSTGNFILPNEILTGENDVLPKAFSASVVRFFNMQANYRSILDFSGEALEASEKGHSKLMEAVNFLEKIEAGSSSTFDVQKWKKDCYNAMNDDFNTPVLISHLFEAVKTINQIKENNASLTQADLLEFTTTLNAFVFDVLGLMNQVTQGASSDKVNGVVELLIKLRKEARENKDWALSDQIRDELLALGVQLKDGKDGTSFSIN</sequence>
<feature type="transmembrane region" description="Helical" evidence="13">
    <location>
        <begin position="7"/>
        <end position="27"/>
    </location>
</feature>
<dbReference type="NCBIfam" id="TIGR00435">
    <property type="entry name" value="cysS"/>
    <property type="match status" value="1"/>
</dbReference>
<evidence type="ECO:0000313" key="15">
    <source>
        <dbReference type="EMBL" id="SOS58351.1"/>
    </source>
</evidence>
<feature type="short sequence motif" description="'HIGH' region" evidence="12">
    <location>
        <begin position="65"/>
        <end position="75"/>
    </location>
</feature>
<dbReference type="Pfam" id="PF09190">
    <property type="entry name" value="DALR_2"/>
    <property type="match status" value="1"/>
</dbReference>
<keyword evidence="5 12" id="KW-0436">Ligase</keyword>
<dbReference type="PRINTS" id="PR00983">
    <property type="entry name" value="TRNASYNTHCYS"/>
</dbReference>
<dbReference type="GO" id="GO:0006423">
    <property type="term" value="P:cysteinyl-tRNA aminoacylation"/>
    <property type="evidence" value="ECO:0007669"/>
    <property type="project" value="UniProtKB-UniRule"/>
</dbReference>
<keyword evidence="13" id="KW-0812">Transmembrane</keyword>
<dbReference type="AlphaFoldDB" id="A0A2I2LFK5"/>